<feature type="transmembrane region" description="Helical" evidence="1">
    <location>
        <begin position="31"/>
        <end position="48"/>
    </location>
</feature>
<keyword evidence="1" id="KW-1133">Transmembrane helix</keyword>
<comment type="caution">
    <text evidence="2">The sequence shown here is derived from an EMBL/GenBank/DDBJ whole genome shotgun (WGS) entry which is preliminary data.</text>
</comment>
<keyword evidence="1" id="KW-0472">Membrane</keyword>
<organism evidence="2 3">
    <name type="scientific">Metabacillus endolithicus</name>
    <dbReference type="NCBI Taxonomy" id="1535204"/>
    <lineage>
        <taxon>Bacteria</taxon>
        <taxon>Bacillati</taxon>
        <taxon>Bacillota</taxon>
        <taxon>Bacilli</taxon>
        <taxon>Bacillales</taxon>
        <taxon>Bacillaceae</taxon>
        <taxon>Metabacillus</taxon>
    </lineage>
</organism>
<evidence type="ECO:0000313" key="2">
    <source>
        <dbReference type="EMBL" id="MFD2216514.1"/>
    </source>
</evidence>
<reference evidence="3" key="1">
    <citation type="journal article" date="2019" name="Int. J. Syst. Evol. Microbiol.">
        <title>The Global Catalogue of Microorganisms (GCM) 10K type strain sequencing project: providing services to taxonomists for standard genome sequencing and annotation.</title>
        <authorList>
            <consortium name="The Broad Institute Genomics Platform"/>
            <consortium name="The Broad Institute Genome Sequencing Center for Infectious Disease"/>
            <person name="Wu L."/>
            <person name="Ma J."/>
        </authorList>
    </citation>
    <scope>NUCLEOTIDE SEQUENCE [LARGE SCALE GENOMIC DNA]</scope>
    <source>
        <strain evidence="3">CGMCC 1.15474</strain>
    </source>
</reference>
<dbReference type="Proteomes" id="UP001597318">
    <property type="component" value="Unassembled WGS sequence"/>
</dbReference>
<dbReference type="RefSeq" id="WP_379053357.1">
    <property type="nucleotide sequence ID" value="NZ_CP095551.1"/>
</dbReference>
<protein>
    <submittedName>
        <fullName evidence="2">YIEGIA domain-containing protein</fullName>
    </submittedName>
</protein>
<sequence>MKTFEARNYFALFVSFAKALTIQLVDIESIWINILCVTVVDFIVLFVLKRF</sequence>
<proteinExistence type="predicted"/>
<keyword evidence="3" id="KW-1185">Reference proteome</keyword>
<keyword evidence="1" id="KW-0812">Transmembrane</keyword>
<gene>
    <name evidence="2" type="ORF">ACFSKK_22830</name>
</gene>
<evidence type="ECO:0000313" key="3">
    <source>
        <dbReference type="Proteomes" id="UP001597318"/>
    </source>
</evidence>
<name>A0ABW5C5P3_9BACI</name>
<dbReference type="EMBL" id="JBHUIK010000007">
    <property type="protein sequence ID" value="MFD2216514.1"/>
    <property type="molecule type" value="Genomic_DNA"/>
</dbReference>
<evidence type="ECO:0000256" key="1">
    <source>
        <dbReference type="SAM" id="Phobius"/>
    </source>
</evidence>
<accession>A0ABW5C5P3</accession>